<comment type="caution">
    <text evidence="2">The sequence shown here is derived from an EMBL/GenBank/DDBJ whole genome shotgun (WGS) entry which is preliminary data.</text>
</comment>
<dbReference type="RefSeq" id="XP_028473828.1">
    <property type="nucleotide sequence ID" value="XM_028618150.1"/>
</dbReference>
<dbReference type="Proteomes" id="UP000279236">
    <property type="component" value="Unassembled WGS sequence"/>
</dbReference>
<accession>A0A427XIG9</accession>
<evidence type="ECO:0000313" key="3">
    <source>
        <dbReference type="Proteomes" id="UP000279236"/>
    </source>
</evidence>
<dbReference type="EMBL" id="RSCE01000012">
    <property type="protein sequence ID" value="RSH78681.1"/>
    <property type="molecule type" value="Genomic_DNA"/>
</dbReference>
<evidence type="ECO:0000313" key="2">
    <source>
        <dbReference type="EMBL" id="RSH78681.1"/>
    </source>
</evidence>
<name>A0A427XIG9_9TREE</name>
<proteinExistence type="predicted"/>
<dbReference type="AlphaFoldDB" id="A0A427XIG9"/>
<reference evidence="2 3" key="1">
    <citation type="submission" date="2018-11" db="EMBL/GenBank/DDBJ databases">
        <title>Genome sequence of Apiotrichum porosum DSM 27194.</title>
        <authorList>
            <person name="Aliyu H."/>
            <person name="Gorte O."/>
            <person name="Ochsenreither K."/>
        </authorList>
    </citation>
    <scope>NUCLEOTIDE SEQUENCE [LARGE SCALE GENOMIC DNA]</scope>
    <source>
        <strain evidence="2 3">DSM 27194</strain>
    </source>
</reference>
<gene>
    <name evidence="2" type="ORF">EHS24_002410</name>
</gene>
<feature type="region of interest" description="Disordered" evidence="1">
    <location>
        <begin position="1"/>
        <end position="77"/>
    </location>
</feature>
<sequence>MQQALIQHKQAHVFTHQQQHAHGTERQRPSTASTLRRFSAEVAPKEPSSPSAKALSKLRVSPPTSQMGAGTPGKLGT</sequence>
<organism evidence="2 3">
    <name type="scientific">Apiotrichum porosum</name>
    <dbReference type="NCBI Taxonomy" id="105984"/>
    <lineage>
        <taxon>Eukaryota</taxon>
        <taxon>Fungi</taxon>
        <taxon>Dikarya</taxon>
        <taxon>Basidiomycota</taxon>
        <taxon>Agaricomycotina</taxon>
        <taxon>Tremellomycetes</taxon>
        <taxon>Trichosporonales</taxon>
        <taxon>Trichosporonaceae</taxon>
        <taxon>Apiotrichum</taxon>
    </lineage>
</organism>
<keyword evidence="3" id="KW-1185">Reference proteome</keyword>
<dbReference type="GeneID" id="39586953"/>
<evidence type="ECO:0000256" key="1">
    <source>
        <dbReference type="SAM" id="MobiDB-lite"/>
    </source>
</evidence>
<protein>
    <submittedName>
        <fullName evidence="2">Uncharacterized protein</fullName>
    </submittedName>
</protein>